<accession>D6U2Z8</accession>
<keyword evidence="2" id="KW-1185">Reference proteome</keyword>
<sequence length="177" mass="18692">MFVLLPGYRGEGGSDCGKRAISYRFCEKLRAAAAVGASASLIAATVASCCSHISPGAALVGKRRDSASLSVPRSKLGGDLLSSLTLALFGNRSCALPRCRVQVAAVFADLASQARSLAFVIPACGSTFSFGIVCPPLDIALYERENGCDCTGKCEKYGDEWIHSHEVIYPPKLIRCL</sequence>
<gene>
    <name evidence="1" type="ORF">Krac_3785</name>
</gene>
<evidence type="ECO:0000313" key="2">
    <source>
        <dbReference type="Proteomes" id="UP000004508"/>
    </source>
</evidence>
<dbReference type="AlphaFoldDB" id="D6U2Z8"/>
<dbReference type="InParanoid" id="D6U2Z8"/>
<protein>
    <submittedName>
        <fullName evidence="1">Uncharacterized protein</fullName>
    </submittedName>
</protein>
<organism evidence="1 2">
    <name type="scientific">Ktedonobacter racemifer DSM 44963</name>
    <dbReference type="NCBI Taxonomy" id="485913"/>
    <lineage>
        <taxon>Bacteria</taxon>
        <taxon>Bacillati</taxon>
        <taxon>Chloroflexota</taxon>
        <taxon>Ktedonobacteria</taxon>
        <taxon>Ktedonobacterales</taxon>
        <taxon>Ktedonobacteraceae</taxon>
        <taxon>Ktedonobacter</taxon>
    </lineage>
</organism>
<dbReference type="EMBL" id="ADVG01000004">
    <property type="protein sequence ID" value="EFH82903.1"/>
    <property type="molecule type" value="Genomic_DNA"/>
</dbReference>
<name>D6U2Z8_KTERA</name>
<dbReference type="Proteomes" id="UP000004508">
    <property type="component" value="Unassembled WGS sequence"/>
</dbReference>
<evidence type="ECO:0000313" key="1">
    <source>
        <dbReference type="EMBL" id="EFH82903.1"/>
    </source>
</evidence>
<comment type="caution">
    <text evidence="1">The sequence shown here is derived from an EMBL/GenBank/DDBJ whole genome shotgun (WGS) entry which is preliminary data.</text>
</comment>
<reference evidence="1 2" key="1">
    <citation type="journal article" date="2011" name="Stand. Genomic Sci.">
        <title>Non-contiguous finished genome sequence and contextual data of the filamentous soil bacterium Ktedonobacter racemifer type strain (SOSP1-21).</title>
        <authorList>
            <person name="Chang Y.J."/>
            <person name="Land M."/>
            <person name="Hauser L."/>
            <person name="Chertkov O."/>
            <person name="Del Rio T.G."/>
            <person name="Nolan M."/>
            <person name="Copeland A."/>
            <person name="Tice H."/>
            <person name="Cheng J.F."/>
            <person name="Lucas S."/>
            <person name="Han C."/>
            <person name="Goodwin L."/>
            <person name="Pitluck S."/>
            <person name="Ivanova N."/>
            <person name="Ovchinikova G."/>
            <person name="Pati A."/>
            <person name="Chen A."/>
            <person name="Palaniappan K."/>
            <person name="Mavromatis K."/>
            <person name="Liolios K."/>
            <person name="Brettin T."/>
            <person name="Fiebig A."/>
            <person name="Rohde M."/>
            <person name="Abt B."/>
            <person name="Goker M."/>
            <person name="Detter J.C."/>
            <person name="Woyke T."/>
            <person name="Bristow J."/>
            <person name="Eisen J.A."/>
            <person name="Markowitz V."/>
            <person name="Hugenholtz P."/>
            <person name="Kyrpides N.C."/>
            <person name="Klenk H.P."/>
            <person name="Lapidus A."/>
        </authorList>
    </citation>
    <scope>NUCLEOTIDE SEQUENCE [LARGE SCALE GENOMIC DNA]</scope>
    <source>
        <strain evidence="2">DSM 44963</strain>
    </source>
</reference>
<proteinExistence type="predicted"/>